<evidence type="ECO:0000259" key="2">
    <source>
        <dbReference type="Pfam" id="PF26571"/>
    </source>
</evidence>
<feature type="region of interest" description="Disordered" evidence="1">
    <location>
        <begin position="1111"/>
        <end position="1144"/>
    </location>
</feature>
<dbReference type="RefSeq" id="WP_070351540.1">
    <property type="nucleotide sequence ID" value="NZ_MCHX01000004.1"/>
</dbReference>
<feature type="compositionally biased region" description="Low complexity" evidence="1">
    <location>
        <begin position="1423"/>
        <end position="1432"/>
    </location>
</feature>
<evidence type="ECO:0000313" key="3">
    <source>
        <dbReference type="EMBL" id="OFJ55308.1"/>
    </source>
</evidence>
<feature type="domain" description="ARB-07466-like C-terminal" evidence="2">
    <location>
        <begin position="1211"/>
        <end position="1307"/>
    </location>
</feature>
<feature type="compositionally biased region" description="Gly residues" evidence="1">
    <location>
        <begin position="910"/>
        <end position="922"/>
    </location>
</feature>
<comment type="caution">
    <text evidence="3">The sequence shown here is derived from an EMBL/GenBank/DDBJ whole genome shotgun (WGS) entry which is preliminary data.</text>
</comment>
<dbReference type="Pfam" id="PF26571">
    <property type="entry name" value="VldE"/>
    <property type="match status" value="1"/>
</dbReference>
<feature type="region of interest" description="Disordered" evidence="1">
    <location>
        <begin position="880"/>
        <end position="922"/>
    </location>
</feature>
<sequence length="1584" mass="161418">MPDFSAGTASVRITPDATSFLRDLERKLRAISDPGFDVHVSPDLTRFRQELEQKLRDTPAPRVGIGVTADTTDAARQLSVFREEQARLPIRLSVDVDTGAATASVQAWRAAQELQRVTVEVHADTSHASSAISGLGGGGGGGRRGGRGGFGGLTGPVGINLGAAALGSLPAAATALTTVAGSLQQVAQAGLLVPGAIAGAATSIATMKLATSGLPEVFDAMAAAQDGTAESAAKLDAALKNVSPQAATFTRAISDVTPAFKELQQSVQGTVFEGLDASVRDLAATQLPLLRKGLGPVAAGLNENFKQVATTLNSLPVQGIIERILGNTGEAQSRVTAAIDPLVKGVGTLAAAGTDSLPRLADAFAAVSTRFQNFINAADQDGRLQRWIDESLDGITNLGRTVLNIGKSFTALTSAAGGGGQFLEWLAKSTDRLQAFLNSAQGQDTLRRFFAEGREQLAQLLPLLENLAEMFGGVYDAAKGWTAFLIPALTQVTNLLTGIPGGVEAVAFAFIAWKSMNGVSALLSSLSKVDGALTGIAGKAGRLGPAVGLLAGGSMVASSSDSGVGQTLGVLGAAGGGALAGSMFGPWGTAIGAVLGTGAGVFGVIQSNIRQTEEATKAATDAARAYDAQLAAMGDTMDAVRGTQKNLNDALLSSGGQLDDSTMSALQERLATLPDQFAADPLLMNDPGKAKAAAEAVENLNLDPSQLAATVAGGQPLFDAMLANLEKFGPAGDVAINALSKVREEVLSGQEGAAAAAGTLQTVADKMGVDVPQAAANIRSAFESVPRDVPINVEIPQGEAILELLKAMNVEVTVDNDKTIRTTAPLAPEVIDTLKQITGLVVNDNDKTIKVGIDPAGYTDAIGKLGTLGDMLRALPTRQNAALPPMPANPNTTASDPFALPPPKREGGPTPSGGRRGPGPTGGWFAEVHSDEWILPAHARAAVGDQALWALTQGRSFAPGGFIDEHGNPVTPGPLPGPAVVADPVGGGIGSIADSFLSGIGGPAARIGGLLGAPAGADTTATDTYDGPKIIPGFLGLAQAGNDPEMLSQWGKQTGDWLGKFAGKTLLGFGTTLYKGLLGAVGLENSILSPDNELFRAAAASAGFYLGENGPFAPDDDTTDTGSGKTKAATDKQLREGSQKVDRADQKIAEITQRIAELPADAAGSRRTALDNDLANAKQDAADARADLAELHAKGTTTSAAGGGTARVAPNGMQQATVDVADAIGAAFPQVKQIGGWRPPDGYNEHSSGQAADVMIPGSSKTLGDQVAAFALRDPRVDYVIWQQAMHYSDGRVVPIEDRGSPTQNHMDHVHVHTAGGGKAQQQTPDTGTPHGPRWVQAVGGEAPPIAAFIKPLPPTPSRPDFTPTPAQKMEPRIAAATPPPAVASRPPATRTPPPAVQPPPPPPTQATVPPVAQQPIQPPPLEQQAPAFTPAAGGGASGGPAATDYTLDWVKQGITSTAATLGNIAGTAAGVAAMGMGGGGGGGIGALVAGGIQQGGKIAEGVANIISGALVGSVPGSFMTTPEAYGRTQVSEPRTPQTAMPAFTGRQATYHIQGVDTRNMLAELQLRENIEQQAALANHPMGP</sequence>
<feature type="compositionally biased region" description="Pro residues" evidence="1">
    <location>
        <begin position="1390"/>
        <end position="1405"/>
    </location>
</feature>
<gene>
    <name evidence="3" type="ORF">BEL07_02540</name>
</gene>
<dbReference type="PRINTS" id="PR01217">
    <property type="entry name" value="PRICHEXTENSN"/>
</dbReference>
<keyword evidence="4" id="KW-1185">Reference proteome</keyword>
<dbReference type="InterPro" id="IPR058593">
    <property type="entry name" value="ARB_07466-like_C"/>
</dbReference>
<feature type="compositionally biased region" description="Low complexity" evidence="1">
    <location>
        <begin position="1373"/>
        <end position="1389"/>
    </location>
</feature>
<proteinExistence type="predicted"/>
<feature type="compositionally biased region" description="Basic and acidic residues" evidence="1">
    <location>
        <begin position="1128"/>
        <end position="1144"/>
    </location>
</feature>
<accession>A0A1E8Q9R1</accession>
<evidence type="ECO:0000256" key="1">
    <source>
        <dbReference type="SAM" id="MobiDB-lite"/>
    </source>
</evidence>
<reference evidence="3 4" key="1">
    <citation type="submission" date="2016-09" db="EMBL/GenBank/DDBJ databases">
        <title>genome sequence of Mycobacterium sp. 739 SCH.</title>
        <authorList>
            <person name="Greninger A.L."/>
            <person name="Qin X."/>
            <person name="Jerome K."/>
            <person name="Vora S."/>
            <person name="Quinn K."/>
        </authorList>
    </citation>
    <scope>NUCLEOTIDE SEQUENCE [LARGE SCALE GENOMIC DNA]</scope>
    <source>
        <strain evidence="3 4">SCH</strain>
    </source>
</reference>
<dbReference type="PANTHER" id="PTHR13361">
    <property type="entry name" value="WW DOMAIN-BINDING PROTEIN 11"/>
    <property type="match status" value="1"/>
</dbReference>
<name>A0A1E8Q9R1_9MYCO</name>
<feature type="region of interest" description="Disordered" evidence="1">
    <location>
        <begin position="1299"/>
        <end position="1441"/>
    </location>
</feature>
<protein>
    <recommendedName>
        <fullName evidence="2">ARB-07466-like C-terminal domain-containing protein</fullName>
    </recommendedName>
</protein>
<dbReference type="EMBL" id="MCHX01000004">
    <property type="protein sequence ID" value="OFJ55308.1"/>
    <property type="molecule type" value="Genomic_DNA"/>
</dbReference>
<feature type="compositionally biased region" description="Basic and acidic residues" evidence="1">
    <location>
        <begin position="1299"/>
        <end position="1311"/>
    </location>
</feature>
<feature type="compositionally biased region" description="Low complexity" evidence="1">
    <location>
        <begin position="1406"/>
        <end position="1416"/>
    </location>
</feature>
<dbReference type="Proteomes" id="UP000178953">
    <property type="component" value="Unassembled WGS sequence"/>
</dbReference>
<dbReference type="PANTHER" id="PTHR13361:SF1">
    <property type="entry name" value="WW DOMAIN-BINDING PROTEIN 11"/>
    <property type="match status" value="1"/>
</dbReference>
<organism evidence="3 4">
    <name type="scientific">Mycolicibacterium grossiae</name>
    <dbReference type="NCBI Taxonomy" id="1552759"/>
    <lineage>
        <taxon>Bacteria</taxon>
        <taxon>Bacillati</taxon>
        <taxon>Actinomycetota</taxon>
        <taxon>Actinomycetes</taxon>
        <taxon>Mycobacteriales</taxon>
        <taxon>Mycobacteriaceae</taxon>
        <taxon>Mycolicibacterium</taxon>
    </lineage>
</organism>
<evidence type="ECO:0000313" key="4">
    <source>
        <dbReference type="Proteomes" id="UP000178953"/>
    </source>
</evidence>